<protein>
    <submittedName>
        <fullName evidence="2">Uncharacterized protein</fullName>
    </submittedName>
</protein>
<feature type="compositionally biased region" description="Low complexity" evidence="1">
    <location>
        <begin position="96"/>
        <end position="115"/>
    </location>
</feature>
<reference evidence="2" key="1">
    <citation type="journal article" date="2022" name="bioRxiv">
        <title>Sequencing and chromosome-scale assembly of the giantPleurodeles waltlgenome.</title>
        <authorList>
            <person name="Brown T."/>
            <person name="Elewa A."/>
            <person name="Iarovenko S."/>
            <person name="Subramanian E."/>
            <person name="Araus A.J."/>
            <person name="Petzold A."/>
            <person name="Susuki M."/>
            <person name="Suzuki K.-i.T."/>
            <person name="Hayashi T."/>
            <person name="Toyoda A."/>
            <person name="Oliveira C."/>
            <person name="Osipova E."/>
            <person name="Leigh N.D."/>
            <person name="Simon A."/>
            <person name="Yun M.H."/>
        </authorList>
    </citation>
    <scope>NUCLEOTIDE SEQUENCE</scope>
    <source>
        <strain evidence="2">20211129_DDA</strain>
        <tissue evidence="2">Liver</tissue>
    </source>
</reference>
<gene>
    <name evidence="2" type="ORF">NDU88_005305</name>
</gene>
<evidence type="ECO:0000313" key="3">
    <source>
        <dbReference type="Proteomes" id="UP001066276"/>
    </source>
</evidence>
<keyword evidence="3" id="KW-1185">Reference proteome</keyword>
<comment type="caution">
    <text evidence="2">The sequence shown here is derived from an EMBL/GenBank/DDBJ whole genome shotgun (WGS) entry which is preliminary data.</text>
</comment>
<name>A0AAV7VLA4_PLEWA</name>
<sequence>MLAAVGMAKQKAPIGSSGCTSTGAKSKFQGDRDGALLGYRPREALVKMLPSHLGPHSDIGGQRSPPARREPPFGRPAVKRPLGAILTFPLGRRALPKVAPAGPAGKGPATQKPAPNAGVRRVQLHPSRISLSA</sequence>
<proteinExistence type="predicted"/>
<evidence type="ECO:0000313" key="2">
    <source>
        <dbReference type="EMBL" id="KAJ1201496.1"/>
    </source>
</evidence>
<organism evidence="2 3">
    <name type="scientific">Pleurodeles waltl</name>
    <name type="common">Iberian ribbed newt</name>
    <dbReference type="NCBI Taxonomy" id="8319"/>
    <lineage>
        <taxon>Eukaryota</taxon>
        <taxon>Metazoa</taxon>
        <taxon>Chordata</taxon>
        <taxon>Craniata</taxon>
        <taxon>Vertebrata</taxon>
        <taxon>Euteleostomi</taxon>
        <taxon>Amphibia</taxon>
        <taxon>Batrachia</taxon>
        <taxon>Caudata</taxon>
        <taxon>Salamandroidea</taxon>
        <taxon>Salamandridae</taxon>
        <taxon>Pleurodelinae</taxon>
        <taxon>Pleurodeles</taxon>
    </lineage>
</organism>
<feature type="region of interest" description="Disordered" evidence="1">
    <location>
        <begin position="96"/>
        <end position="133"/>
    </location>
</feature>
<dbReference type="AlphaFoldDB" id="A0AAV7VLA4"/>
<evidence type="ECO:0000256" key="1">
    <source>
        <dbReference type="SAM" id="MobiDB-lite"/>
    </source>
</evidence>
<dbReference type="EMBL" id="JANPWB010000003">
    <property type="protein sequence ID" value="KAJ1201496.1"/>
    <property type="molecule type" value="Genomic_DNA"/>
</dbReference>
<dbReference type="Proteomes" id="UP001066276">
    <property type="component" value="Chromosome 2_1"/>
</dbReference>
<feature type="region of interest" description="Disordered" evidence="1">
    <location>
        <begin position="1"/>
        <end position="34"/>
    </location>
</feature>
<feature type="region of interest" description="Disordered" evidence="1">
    <location>
        <begin position="51"/>
        <end position="79"/>
    </location>
</feature>
<accession>A0AAV7VLA4</accession>